<evidence type="ECO:0000256" key="6">
    <source>
        <dbReference type="ARBA" id="ARBA00023141"/>
    </source>
</evidence>
<dbReference type="Gene3D" id="3.20.20.70">
    <property type="entry name" value="Aldolase class I"/>
    <property type="match status" value="1"/>
</dbReference>
<dbReference type="EC" id="4.2.1.20" evidence="9"/>
<dbReference type="CDD" id="cd04724">
    <property type="entry name" value="Tryptophan_synthase_alpha"/>
    <property type="match status" value="1"/>
</dbReference>
<evidence type="ECO:0000256" key="5">
    <source>
        <dbReference type="ARBA" id="ARBA00022822"/>
    </source>
</evidence>
<keyword evidence="12" id="KW-1185">Reference proteome</keyword>
<dbReference type="GO" id="GO:0005829">
    <property type="term" value="C:cytosol"/>
    <property type="evidence" value="ECO:0007669"/>
    <property type="project" value="TreeGrafter"/>
</dbReference>
<dbReference type="HAMAP" id="MF_00131">
    <property type="entry name" value="Trp_synth_alpha"/>
    <property type="match status" value="1"/>
</dbReference>
<comment type="function">
    <text evidence="1 9">The alpha subunit is responsible for the aldol cleavage of indoleglycerol phosphate to indole and glyceraldehyde 3-phosphate.</text>
</comment>
<dbReference type="SUPFAM" id="SSF51366">
    <property type="entry name" value="Ribulose-phoshate binding barrel"/>
    <property type="match status" value="1"/>
</dbReference>
<dbReference type="eggNOG" id="COG0159">
    <property type="taxonomic scope" value="Bacteria"/>
</dbReference>
<dbReference type="PANTHER" id="PTHR43406">
    <property type="entry name" value="TRYPTOPHAN SYNTHASE, ALPHA CHAIN"/>
    <property type="match status" value="1"/>
</dbReference>
<dbReference type="InterPro" id="IPR002028">
    <property type="entry name" value="Trp_synthase_suA"/>
</dbReference>
<evidence type="ECO:0000313" key="12">
    <source>
        <dbReference type="Proteomes" id="UP000005777"/>
    </source>
</evidence>
<protein>
    <recommendedName>
        <fullName evidence="9">Tryptophan synthase alpha chain</fullName>
        <ecNumber evidence="9">4.2.1.20</ecNumber>
    </recommendedName>
</protein>
<dbReference type="Pfam" id="PF00290">
    <property type="entry name" value="Trp_syntA"/>
    <property type="match status" value="1"/>
</dbReference>
<dbReference type="FunFam" id="3.20.20.70:FF:000037">
    <property type="entry name" value="Tryptophan synthase alpha chain"/>
    <property type="match status" value="1"/>
</dbReference>
<dbReference type="RefSeq" id="WP_006293609.1">
    <property type="nucleotide sequence ID" value="NZ_GG770226.1"/>
</dbReference>
<organism evidence="11 12">
    <name type="scientific">Scardovia inopinata F0304</name>
    <dbReference type="NCBI Taxonomy" id="641146"/>
    <lineage>
        <taxon>Bacteria</taxon>
        <taxon>Bacillati</taxon>
        <taxon>Actinomycetota</taxon>
        <taxon>Actinomycetes</taxon>
        <taxon>Bifidobacteriales</taxon>
        <taxon>Bifidobacteriaceae</taxon>
        <taxon>Scardovia</taxon>
    </lineage>
</organism>
<dbReference type="InterPro" id="IPR018204">
    <property type="entry name" value="Trp_synthase_alpha_AS"/>
</dbReference>
<evidence type="ECO:0000256" key="3">
    <source>
        <dbReference type="ARBA" id="ARBA00011270"/>
    </source>
</evidence>
<comment type="catalytic activity">
    <reaction evidence="8 9">
        <text>(1S,2R)-1-C-(indol-3-yl)glycerol 3-phosphate + L-serine = D-glyceraldehyde 3-phosphate + L-tryptophan + H2O</text>
        <dbReference type="Rhea" id="RHEA:10532"/>
        <dbReference type="ChEBI" id="CHEBI:15377"/>
        <dbReference type="ChEBI" id="CHEBI:33384"/>
        <dbReference type="ChEBI" id="CHEBI:57912"/>
        <dbReference type="ChEBI" id="CHEBI:58866"/>
        <dbReference type="ChEBI" id="CHEBI:59776"/>
        <dbReference type="EC" id="4.2.1.20"/>
    </reaction>
</comment>
<keyword evidence="6 9" id="KW-0057">Aromatic amino acid biosynthesis</keyword>
<evidence type="ECO:0000313" key="11">
    <source>
        <dbReference type="EMBL" id="EFG26136.1"/>
    </source>
</evidence>
<keyword evidence="5 9" id="KW-0822">Tryptophan biosynthesis</keyword>
<evidence type="ECO:0000256" key="8">
    <source>
        <dbReference type="ARBA" id="ARBA00049047"/>
    </source>
</evidence>
<comment type="subunit">
    <text evidence="3 9">Tetramer of two alpha and two beta chains.</text>
</comment>
<evidence type="ECO:0000256" key="1">
    <source>
        <dbReference type="ARBA" id="ARBA00003365"/>
    </source>
</evidence>
<gene>
    <name evidence="9" type="primary">trpA</name>
    <name evidence="11" type="ORF">HMPREF9020_01215</name>
</gene>
<keyword evidence="7 9" id="KW-0456">Lyase</keyword>
<dbReference type="EMBL" id="ADCX01000012">
    <property type="protein sequence ID" value="EFG26136.1"/>
    <property type="molecule type" value="Genomic_DNA"/>
</dbReference>
<feature type="active site" description="Proton acceptor" evidence="9">
    <location>
        <position position="62"/>
    </location>
</feature>
<dbReference type="InterPro" id="IPR013785">
    <property type="entry name" value="Aldolase_TIM"/>
</dbReference>
<dbReference type="Proteomes" id="UP000005777">
    <property type="component" value="Unassembled WGS sequence"/>
</dbReference>
<dbReference type="AlphaFoldDB" id="W5IGQ7"/>
<evidence type="ECO:0000256" key="4">
    <source>
        <dbReference type="ARBA" id="ARBA00022605"/>
    </source>
</evidence>
<dbReference type="InterPro" id="IPR011060">
    <property type="entry name" value="RibuloseP-bd_barrel"/>
</dbReference>
<dbReference type="NCBIfam" id="TIGR00262">
    <property type="entry name" value="trpA"/>
    <property type="match status" value="1"/>
</dbReference>
<accession>W5IGQ7</accession>
<dbReference type="HOGENOM" id="CLU_016734_0_0_11"/>
<comment type="caution">
    <text evidence="11">The sequence shown here is derived from an EMBL/GenBank/DDBJ whole genome shotgun (WGS) entry which is preliminary data.</text>
</comment>
<sequence length="263" mass="28415">MNRTDTMAPPISDAFADGKAFIPFITAGDPSLDKTEEFILDLDRAGADLIEVGIPFSDPIAEGPIIQEADIRSLAAGTTTDDVFAAIGHVRSKTTIPLVFMTYLNIVFYYGYDRFFRRCQQVGISGIIIPDLPFEEKNECSSIASRYGVDIISMIAPTSQERIHAIASKARGFIYLVSSLGVTGERSEITTDLRSLIDSIHQTSDLPVAIGFGINTPEQAHQMAELADGVIVGSALVRIIGDHGGDAGPLITTYVQKMKDSLD</sequence>
<keyword evidence="4 9" id="KW-0028">Amino-acid biosynthesis</keyword>
<dbReference type="GO" id="GO:0004834">
    <property type="term" value="F:tryptophan synthase activity"/>
    <property type="evidence" value="ECO:0007669"/>
    <property type="project" value="UniProtKB-UniRule"/>
</dbReference>
<dbReference type="UniPathway" id="UPA00035">
    <property type="reaction ID" value="UER00044"/>
</dbReference>
<comment type="pathway">
    <text evidence="2 9">Amino-acid biosynthesis; L-tryptophan biosynthesis; L-tryptophan from chorismate: step 5/5.</text>
</comment>
<proteinExistence type="inferred from homology"/>
<comment type="similarity">
    <text evidence="9 10">Belongs to the TrpA family.</text>
</comment>
<evidence type="ECO:0000256" key="9">
    <source>
        <dbReference type="HAMAP-Rule" id="MF_00131"/>
    </source>
</evidence>
<dbReference type="PROSITE" id="PS00167">
    <property type="entry name" value="TRP_SYNTHASE_ALPHA"/>
    <property type="match status" value="1"/>
</dbReference>
<evidence type="ECO:0000256" key="7">
    <source>
        <dbReference type="ARBA" id="ARBA00023239"/>
    </source>
</evidence>
<evidence type="ECO:0000256" key="2">
    <source>
        <dbReference type="ARBA" id="ARBA00004733"/>
    </source>
</evidence>
<evidence type="ECO:0000256" key="10">
    <source>
        <dbReference type="RuleBase" id="RU003662"/>
    </source>
</evidence>
<reference evidence="11 12" key="1">
    <citation type="submission" date="2012-01" db="EMBL/GenBank/DDBJ databases">
        <title>The Genome Sequence of Scardovia inopinata F0304.</title>
        <authorList>
            <consortium name="The Broad Institute Genome Sequencing Platform"/>
            <person name="Ward D."/>
            <person name="Earl A."/>
            <person name="Feldgarden M."/>
            <person name="Gevers D."/>
            <person name="Young S."/>
            <person name="Zeng Q."/>
            <person name="Koehrsen M."/>
            <person name="Alvarado L."/>
            <person name="Berlin A.M."/>
            <person name="Borenstein D."/>
            <person name="Chapman S.B."/>
            <person name="Chen Z."/>
            <person name="Engels R."/>
            <person name="Freedman E."/>
            <person name="Gellesch M."/>
            <person name="Goldberg J."/>
            <person name="Griggs A."/>
            <person name="Gujja S."/>
            <person name="Heilman E.R."/>
            <person name="Heiman D.I."/>
            <person name="Hepburn T.A."/>
            <person name="Howarth C."/>
            <person name="Jen D."/>
            <person name="Larson L."/>
            <person name="Mehta T."/>
            <person name="Park D."/>
            <person name="Pearson M."/>
            <person name="Richards J."/>
            <person name="Roberts A."/>
            <person name="Saif S."/>
            <person name="Shea T.D."/>
            <person name="Shenoy N."/>
            <person name="Sisk P."/>
            <person name="Stolte C."/>
            <person name="Sykes S.N."/>
            <person name="Walk T."/>
            <person name="White J."/>
            <person name="Yandava C."/>
            <person name="Izard J."/>
            <person name="Baranova O.V."/>
            <person name="Blanton J.M."/>
            <person name="Tanner A.C."/>
            <person name="Dewhirst F."/>
            <person name="Haas B."/>
            <person name="Nusbaum C."/>
            <person name="Birren B."/>
        </authorList>
    </citation>
    <scope>NUCLEOTIDE SEQUENCE [LARGE SCALE GENOMIC DNA]</scope>
    <source>
        <strain evidence="11 12">F0304</strain>
    </source>
</reference>
<name>W5IGQ7_SCAIO</name>
<dbReference type="PANTHER" id="PTHR43406:SF1">
    <property type="entry name" value="TRYPTOPHAN SYNTHASE ALPHA CHAIN, CHLOROPLASTIC"/>
    <property type="match status" value="1"/>
</dbReference>
<feature type="active site" description="Proton acceptor" evidence="9">
    <location>
        <position position="51"/>
    </location>
</feature>